<keyword evidence="3" id="KW-1185">Reference proteome</keyword>
<organism evidence="2 3">
    <name type="scientific">Rhodopirellula bahusiensis</name>
    <dbReference type="NCBI Taxonomy" id="2014065"/>
    <lineage>
        <taxon>Bacteria</taxon>
        <taxon>Pseudomonadati</taxon>
        <taxon>Planctomycetota</taxon>
        <taxon>Planctomycetia</taxon>
        <taxon>Pirellulales</taxon>
        <taxon>Pirellulaceae</taxon>
        <taxon>Rhodopirellula</taxon>
    </lineage>
</organism>
<gene>
    <name evidence="2" type="ORF">CEE69_21975</name>
</gene>
<evidence type="ECO:0000313" key="3">
    <source>
        <dbReference type="Proteomes" id="UP000225740"/>
    </source>
</evidence>
<feature type="compositionally biased region" description="Basic residues" evidence="1">
    <location>
        <begin position="42"/>
        <end position="54"/>
    </location>
</feature>
<evidence type="ECO:0000313" key="2">
    <source>
        <dbReference type="EMBL" id="PHQ33132.1"/>
    </source>
</evidence>
<sequence>MEPRDLKHLAEEIRQLRNSVDELSQLLRTVFNINSAAGPTPAKRKKKPTRKQQATKKIEEDESRDSLPLPGKHF</sequence>
<evidence type="ECO:0000256" key="1">
    <source>
        <dbReference type="SAM" id="MobiDB-lite"/>
    </source>
</evidence>
<proteinExistence type="predicted"/>
<reference evidence="2 3" key="1">
    <citation type="submission" date="2017-06" db="EMBL/GenBank/DDBJ databases">
        <title>Description of Rhodopirellula bahusiensis sp. nov.</title>
        <authorList>
            <person name="Kizina J."/>
            <person name="Harder J."/>
        </authorList>
    </citation>
    <scope>NUCLEOTIDE SEQUENCE [LARGE SCALE GENOMIC DNA]</scope>
    <source>
        <strain evidence="2 3">SWK21</strain>
    </source>
</reference>
<dbReference type="EMBL" id="NIZW01000019">
    <property type="protein sequence ID" value="PHQ33132.1"/>
    <property type="molecule type" value="Genomic_DNA"/>
</dbReference>
<feature type="region of interest" description="Disordered" evidence="1">
    <location>
        <begin position="34"/>
        <end position="74"/>
    </location>
</feature>
<dbReference type="Proteomes" id="UP000225740">
    <property type="component" value="Unassembled WGS sequence"/>
</dbReference>
<accession>A0A2G1W283</accession>
<protein>
    <submittedName>
        <fullName evidence="2">Uncharacterized protein</fullName>
    </submittedName>
</protein>
<name>A0A2G1W283_9BACT</name>
<dbReference type="OrthoDB" id="9936931at2"/>
<comment type="caution">
    <text evidence="2">The sequence shown here is derived from an EMBL/GenBank/DDBJ whole genome shotgun (WGS) entry which is preliminary data.</text>
</comment>
<dbReference type="AlphaFoldDB" id="A0A2G1W283"/>